<name>A0A0D0C1A7_9AGAR</name>
<dbReference type="AlphaFoldDB" id="A0A0D0C1A7"/>
<sequence>RYMNFLFEASDYGLLMNDPTIVRTLPDGKKESYVPFRLGVTPPMSIAVTQRLAAGGVPVAQQVHSSVPISQQLKLPPSASA</sequence>
<dbReference type="EMBL" id="KN834769">
    <property type="protein sequence ID" value="KIK61926.1"/>
    <property type="molecule type" value="Genomic_DNA"/>
</dbReference>
<dbReference type="HOGENOM" id="CLU_2580265_0_0_1"/>
<protein>
    <submittedName>
        <fullName evidence="1">Uncharacterized protein</fullName>
    </submittedName>
</protein>
<feature type="non-terminal residue" evidence="1">
    <location>
        <position position="1"/>
    </location>
</feature>
<keyword evidence="2" id="KW-1185">Reference proteome</keyword>
<proteinExistence type="predicted"/>
<accession>A0A0D0C1A7</accession>
<gene>
    <name evidence="1" type="ORF">GYMLUDRAFT_117698</name>
</gene>
<evidence type="ECO:0000313" key="2">
    <source>
        <dbReference type="Proteomes" id="UP000053593"/>
    </source>
</evidence>
<dbReference type="OrthoDB" id="435275at2759"/>
<reference evidence="1 2" key="1">
    <citation type="submission" date="2014-04" db="EMBL/GenBank/DDBJ databases">
        <title>Evolutionary Origins and Diversification of the Mycorrhizal Mutualists.</title>
        <authorList>
            <consortium name="DOE Joint Genome Institute"/>
            <consortium name="Mycorrhizal Genomics Consortium"/>
            <person name="Kohler A."/>
            <person name="Kuo A."/>
            <person name="Nagy L.G."/>
            <person name="Floudas D."/>
            <person name="Copeland A."/>
            <person name="Barry K.W."/>
            <person name="Cichocki N."/>
            <person name="Veneault-Fourrey C."/>
            <person name="LaButti K."/>
            <person name="Lindquist E.A."/>
            <person name="Lipzen A."/>
            <person name="Lundell T."/>
            <person name="Morin E."/>
            <person name="Murat C."/>
            <person name="Riley R."/>
            <person name="Ohm R."/>
            <person name="Sun H."/>
            <person name="Tunlid A."/>
            <person name="Henrissat B."/>
            <person name="Grigoriev I.V."/>
            <person name="Hibbett D.S."/>
            <person name="Martin F."/>
        </authorList>
    </citation>
    <scope>NUCLEOTIDE SEQUENCE [LARGE SCALE GENOMIC DNA]</scope>
    <source>
        <strain evidence="1 2">FD-317 M1</strain>
    </source>
</reference>
<organism evidence="1 2">
    <name type="scientific">Collybiopsis luxurians FD-317 M1</name>
    <dbReference type="NCBI Taxonomy" id="944289"/>
    <lineage>
        <taxon>Eukaryota</taxon>
        <taxon>Fungi</taxon>
        <taxon>Dikarya</taxon>
        <taxon>Basidiomycota</taxon>
        <taxon>Agaricomycotina</taxon>
        <taxon>Agaricomycetes</taxon>
        <taxon>Agaricomycetidae</taxon>
        <taxon>Agaricales</taxon>
        <taxon>Marasmiineae</taxon>
        <taxon>Omphalotaceae</taxon>
        <taxon>Collybiopsis</taxon>
        <taxon>Collybiopsis luxurians</taxon>
    </lineage>
</organism>
<feature type="non-terminal residue" evidence="1">
    <location>
        <position position="81"/>
    </location>
</feature>
<evidence type="ECO:0000313" key="1">
    <source>
        <dbReference type="EMBL" id="KIK61926.1"/>
    </source>
</evidence>
<dbReference type="Proteomes" id="UP000053593">
    <property type="component" value="Unassembled WGS sequence"/>
</dbReference>